<dbReference type="VEuPathDB" id="FungiDB:SAPIO_CDS4457"/>
<evidence type="ECO:0000313" key="1">
    <source>
        <dbReference type="EMBL" id="KEZ43544.1"/>
    </source>
</evidence>
<reference evidence="1 2" key="1">
    <citation type="journal article" date="2014" name="Genome Announc.">
        <title>Draft genome sequence of the pathogenic fungus Scedosporium apiospermum.</title>
        <authorList>
            <person name="Vandeputte P."/>
            <person name="Ghamrawi S."/>
            <person name="Rechenmann M."/>
            <person name="Iltis A."/>
            <person name="Giraud S."/>
            <person name="Fleury M."/>
            <person name="Thornton C."/>
            <person name="Delhaes L."/>
            <person name="Meyer W."/>
            <person name="Papon N."/>
            <person name="Bouchara J.P."/>
        </authorList>
    </citation>
    <scope>NUCLEOTIDE SEQUENCE [LARGE SCALE GENOMIC DNA]</scope>
    <source>
        <strain evidence="1 2">IHEM 14462</strain>
    </source>
</reference>
<dbReference type="RefSeq" id="XP_016643343.1">
    <property type="nucleotide sequence ID" value="XM_016786998.1"/>
</dbReference>
<proteinExistence type="predicted"/>
<dbReference type="OrthoDB" id="2364174at2759"/>
<name>A0A084G882_PSEDA</name>
<organism evidence="1 2">
    <name type="scientific">Pseudallescheria apiosperma</name>
    <name type="common">Scedosporium apiospermum</name>
    <dbReference type="NCBI Taxonomy" id="563466"/>
    <lineage>
        <taxon>Eukaryota</taxon>
        <taxon>Fungi</taxon>
        <taxon>Dikarya</taxon>
        <taxon>Ascomycota</taxon>
        <taxon>Pezizomycotina</taxon>
        <taxon>Sordariomycetes</taxon>
        <taxon>Hypocreomycetidae</taxon>
        <taxon>Microascales</taxon>
        <taxon>Microascaceae</taxon>
        <taxon>Scedosporium</taxon>
    </lineage>
</organism>
<dbReference type="Proteomes" id="UP000028545">
    <property type="component" value="Unassembled WGS sequence"/>
</dbReference>
<keyword evidence="2" id="KW-1185">Reference proteome</keyword>
<evidence type="ECO:0000313" key="2">
    <source>
        <dbReference type="Proteomes" id="UP000028545"/>
    </source>
</evidence>
<protein>
    <submittedName>
        <fullName evidence="1">Uncharacterized protein</fullName>
    </submittedName>
</protein>
<dbReference type="KEGG" id="sapo:SAPIO_CDS4457"/>
<dbReference type="HOGENOM" id="CLU_061413_0_0_1"/>
<accession>A0A084G882</accession>
<dbReference type="AlphaFoldDB" id="A0A084G882"/>
<dbReference type="OMA" id="RDSWENT"/>
<dbReference type="GeneID" id="27723529"/>
<gene>
    <name evidence="1" type="ORF">SAPIO_CDS4457</name>
</gene>
<sequence length="306" mass="34498">MPTRLPPAEKLPLAVRKNIRDEWDAKKADLEKNLSEALGTEWTIEADPLAIYPYATSDWGKNSIGSVLHQYFSSAIDYLKDFANKHGEQGVSEINTLIPAHAITMDFDEAGANTYCGCDITDGKLRILFSETYLGTNISDAVGYYTFEKALNKAEQAEDATLNFFARKGIREVEPEIEKLTKEVQTILNNENLKLNPNWVAVFDKLKSSKMDRDDWDSNLGSFLKYYFEGLVSQLKYQKFDGDDMLQEGFNEVVEKGEIAFRVVDKLEKSNYNECVIEDGVLYLQTVPNYFGTNASDAATGLLDLL</sequence>
<dbReference type="EMBL" id="JOWA01000092">
    <property type="protein sequence ID" value="KEZ43544.1"/>
    <property type="molecule type" value="Genomic_DNA"/>
</dbReference>
<comment type="caution">
    <text evidence="1">The sequence shown here is derived from an EMBL/GenBank/DDBJ whole genome shotgun (WGS) entry which is preliminary data.</text>
</comment>